<proteinExistence type="predicted"/>
<organism evidence="2 3">
    <name type="scientific">Marasmius crinis-equi</name>
    <dbReference type="NCBI Taxonomy" id="585013"/>
    <lineage>
        <taxon>Eukaryota</taxon>
        <taxon>Fungi</taxon>
        <taxon>Dikarya</taxon>
        <taxon>Basidiomycota</taxon>
        <taxon>Agaricomycotina</taxon>
        <taxon>Agaricomycetes</taxon>
        <taxon>Agaricomycetidae</taxon>
        <taxon>Agaricales</taxon>
        <taxon>Marasmiineae</taxon>
        <taxon>Marasmiaceae</taxon>
        <taxon>Marasmius</taxon>
    </lineage>
</organism>
<evidence type="ECO:0000313" key="2">
    <source>
        <dbReference type="EMBL" id="KAL0565724.1"/>
    </source>
</evidence>
<evidence type="ECO:0000256" key="1">
    <source>
        <dbReference type="SAM" id="MobiDB-lite"/>
    </source>
</evidence>
<dbReference type="Proteomes" id="UP001465976">
    <property type="component" value="Unassembled WGS sequence"/>
</dbReference>
<feature type="region of interest" description="Disordered" evidence="1">
    <location>
        <begin position="1"/>
        <end position="81"/>
    </location>
</feature>
<accession>A0ABR3ESA6</accession>
<dbReference type="EMBL" id="JBAHYK010002143">
    <property type="protein sequence ID" value="KAL0565724.1"/>
    <property type="molecule type" value="Genomic_DNA"/>
</dbReference>
<keyword evidence="3" id="KW-1185">Reference proteome</keyword>
<protein>
    <submittedName>
        <fullName evidence="2">Uncharacterized protein</fullName>
    </submittedName>
</protein>
<comment type="caution">
    <text evidence="2">The sequence shown here is derived from an EMBL/GenBank/DDBJ whole genome shotgun (WGS) entry which is preliminary data.</text>
</comment>
<evidence type="ECO:0000313" key="3">
    <source>
        <dbReference type="Proteomes" id="UP001465976"/>
    </source>
</evidence>
<name>A0ABR3ESA6_9AGAR</name>
<sequence length="81" mass="8815">MKPDTKNCVTYNSYAQPGDSRPFGIVNDSSRQQVKRTKQKTWRESTSGVPPHDTAPTTANPPQKDPQALGAPEMGSKKGKS</sequence>
<reference evidence="2 3" key="1">
    <citation type="submission" date="2024-02" db="EMBL/GenBank/DDBJ databases">
        <title>A draft genome for the cacao thread blight pathogen Marasmius crinis-equi.</title>
        <authorList>
            <person name="Cohen S.P."/>
            <person name="Baruah I.K."/>
            <person name="Amoako-Attah I."/>
            <person name="Bukari Y."/>
            <person name="Meinhardt L.W."/>
            <person name="Bailey B.A."/>
        </authorList>
    </citation>
    <scope>NUCLEOTIDE SEQUENCE [LARGE SCALE GENOMIC DNA]</scope>
    <source>
        <strain evidence="2 3">GH-76</strain>
    </source>
</reference>
<gene>
    <name evidence="2" type="ORF">V5O48_016296</name>
</gene>